<organism evidence="1 2">
    <name type="scientific">Russula earlei</name>
    <dbReference type="NCBI Taxonomy" id="71964"/>
    <lineage>
        <taxon>Eukaryota</taxon>
        <taxon>Fungi</taxon>
        <taxon>Dikarya</taxon>
        <taxon>Basidiomycota</taxon>
        <taxon>Agaricomycotina</taxon>
        <taxon>Agaricomycetes</taxon>
        <taxon>Russulales</taxon>
        <taxon>Russulaceae</taxon>
        <taxon>Russula</taxon>
    </lineage>
</organism>
<reference evidence="1" key="1">
    <citation type="submission" date="2021-03" db="EMBL/GenBank/DDBJ databases">
        <title>Evolutionary priming and transition to the ectomycorrhizal habit in an iconic lineage of mushroom-forming fungi: is preadaptation a requirement?</title>
        <authorList>
            <consortium name="DOE Joint Genome Institute"/>
            <person name="Looney B.P."/>
            <person name="Miyauchi S."/>
            <person name="Morin E."/>
            <person name="Drula E."/>
            <person name="Courty P.E."/>
            <person name="Chicoki N."/>
            <person name="Fauchery L."/>
            <person name="Kohler A."/>
            <person name="Kuo A."/>
            <person name="LaButti K."/>
            <person name="Pangilinan J."/>
            <person name="Lipzen A."/>
            <person name="Riley R."/>
            <person name="Andreopoulos W."/>
            <person name="He G."/>
            <person name="Johnson J."/>
            <person name="Barry K.W."/>
            <person name="Grigoriev I.V."/>
            <person name="Nagy L."/>
            <person name="Hibbett D."/>
            <person name="Henrissat B."/>
            <person name="Matheny P.B."/>
            <person name="Labbe J."/>
            <person name="Martin A.F."/>
        </authorList>
    </citation>
    <scope>NUCLEOTIDE SEQUENCE</scope>
    <source>
        <strain evidence="1">BPL698</strain>
    </source>
</reference>
<proteinExistence type="predicted"/>
<comment type="caution">
    <text evidence="1">The sequence shown here is derived from an EMBL/GenBank/DDBJ whole genome shotgun (WGS) entry which is preliminary data.</text>
</comment>
<accession>A0ACC0U0A3</accession>
<evidence type="ECO:0000313" key="1">
    <source>
        <dbReference type="EMBL" id="KAI9453741.1"/>
    </source>
</evidence>
<protein>
    <submittedName>
        <fullName evidence="1">Uncharacterized protein</fullName>
    </submittedName>
</protein>
<dbReference type="EMBL" id="JAGFNK010000293">
    <property type="protein sequence ID" value="KAI9453741.1"/>
    <property type="molecule type" value="Genomic_DNA"/>
</dbReference>
<name>A0ACC0U0A3_9AGAM</name>
<keyword evidence="2" id="KW-1185">Reference proteome</keyword>
<dbReference type="Proteomes" id="UP001207468">
    <property type="component" value="Unassembled WGS sequence"/>
</dbReference>
<evidence type="ECO:0000313" key="2">
    <source>
        <dbReference type="Proteomes" id="UP001207468"/>
    </source>
</evidence>
<gene>
    <name evidence="1" type="ORF">F5148DRAFT_458710</name>
</gene>
<sequence>MLRASRELCAALGLRAVLLKGGHLARGRTRLADVEAAAAREALEMHRVVIDGMLLRDANMEILFQAAPATAVGDVPVVVDVLCEGGDRDERGTGKCTVFVRPFLDSGSTHGTGCTLSAALACGLARGEPLVEAVKLATMYTHECIAASFPVGSGHGPLNHMHSLLPRVLPRPTQSDPYPLVRMLICSNAGLWKQYVEHDFIKQLGKGTLSRERFIHFIKQGYLYLKYYARANGLLASKSLAYSDFAAGAEMILAIVKEREMHVSWGVDLSELENTPESPPCTAYGAYIIDIGLQGDTASLLMALAVCLLGYGEVGLWLQREAKRPQSWVQIENNPYRKWIENCSGVDYQSAVKAGIERVEALALDDPPSPKKLARWKEIWGRCMCFEKRFWDMAMDLS</sequence>